<dbReference type="AlphaFoldDB" id="A0A401PRJ9"/>
<dbReference type="PANTHER" id="PTHR12546:SF33">
    <property type="entry name" value="SPERM VESICLE FUSION PROTEIN FER-1"/>
    <property type="match status" value="1"/>
</dbReference>
<dbReference type="EMBL" id="BFAA01012540">
    <property type="protein sequence ID" value="GCB75745.1"/>
    <property type="molecule type" value="Genomic_DNA"/>
</dbReference>
<dbReference type="InterPro" id="IPR037721">
    <property type="entry name" value="Ferlin"/>
</dbReference>
<gene>
    <name evidence="7" type="ORF">scyTo_0018255</name>
</gene>
<evidence type="ECO:0000256" key="5">
    <source>
        <dbReference type="ARBA" id="ARBA00023136"/>
    </source>
</evidence>
<dbReference type="InterPro" id="IPR012561">
    <property type="entry name" value="Ferlin_B-domain"/>
</dbReference>
<comment type="subcellular location">
    <subcellularLocation>
        <location evidence="1">Membrane</location>
    </subcellularLocation>
</comment>
<dbReference type="STRING" id="75743.A0A401PRJ9"/>
<evidence type="ECO:0000256" key="4">
    <source>
        <dbReference type="ARBA" id="ARBA00022989"/>
    </source>
</evidence>
<keyword evidence="8" id="KW-1185">Reference proteome</keyword>
<dbReference type="Proteomes" id="UP000288216">
    <property type="component" value="Unassembled WGS sequence"/>
</dbReference>
<evidence type="ECO:0000256" key="3">
    <source>
        <dbReference type="ARBA" id="ARBA00022737"/>
    </source>
</evidence>
<dbReference type="GO" id="GO:0007009">
    <property type="term" value="P:plasma membrane organization"/>
    <property type="evidence" value="ECO:0007669"/>
    <property type="project" value="TreeGrafter"/>
</dbReference>
<feature type="domain" description="Ferlin B-domain" evidence="6">
    <location>
        <begin position="1"/>
        <end position="64"/>
    </location>
</feature>
<dbReference type="PANTHER" id="PTHR12546">
    <property type="entry name" value="FER-1-LIKE"/>
    <property type="match status" value="1"/>
</dbReference>
<sequence>MLSGDKRVAYARIKAYSVLFSRDSEKSCGKFCGKLLTVFMKQPLDRSQDMRSVAQLRVRIWMGLSSDEEEFEKYIDGKILVAAERVS</sequence>
<evidence type="ECO:0000256" key="1">
    <source>
        <dbReference type="ARBA" id="ARBA00004370"/>
    </source>
</evidence>
<comment type="caution">
    <text evidence="7">The sequence shown here is derived from an EMBL/GenBank/DDBJ whole genome shotgun (WGS) entry which is preliminary data.</text>
</comment>
<keyword evidence="5" id="KW-0472">Membrane</keyword>
<protein>
    <recommendedName>
        <fullName evidence="6">Ferlin B-domain domain-containing protein</fullName>
    </recommendedName>
</protein>
<dbReference type="GO" id="GO:0061025">
    <property type="term" value="P:membrane fusion"/>
    <property type="evidence" value="ECO:0007669"/>
    <property type="project" value="TreeGrafter"/>
</dbReference>
<evidence type="ECO:0000259" key="6">
    <source>
        <dbReference type="SMART" id="SM01201"/>
    </source>
</evidence>
<keyword evidence="2" id="KW-0812">Transmembrane</keyword>
<evidence type="ECO:0000313" key="8">
    <source>
        <dbReference type="Proteomes" id="UP000288216"/>
    </source>
</evidence>
<dbReference type="GO" id="GO:0016020">
    <property type="term" value="C:membrane"/>
    <property type="evidence" value="ECO:0007669"/>
    <property type="project" value="UniProtKB-SubCell"/>
</dbReference>
<keyword evidence="3" id="KW-0677">Repeat</keyword>
<dbReference type="Pfam" id="PF08150">
    <property type="entry name" value="FerB"/>
    <property type="match status" value="1"/>
</dbReference>
<dbReference type="OMA" id="FTEGKFF"/>
<keyword evidence="4" id="KW-1133">Transmembrane helix</keyword>
<dbReference type="SMART" id="SM01201">
    <property type="entry name" value="FerB"/>
    <property type="match status" value="1"/>
</dbReference>
<proteinExistence type="predicted"/>
<evidence type="ECO:0000256" key="2">
    <source>
        <dbReference type="ARBA" id="ARBA00022692"/>
    </source>
</evidence>
<evidence type="ECO:0000313" key="7">
    <source>
        <dbReference type="EMBL" id="GCB75745.1"/>
    </source>
</evidence>
<name>A0A401PRJ9_SCYTO</name>
<accession>A0A401PRJ9</accession>
<reference evidence="7 8" key="1">
    <citation type="journal article" date="2018" name="Nat. Ecol. Evol.">
        <title>Shark genomes provide insights into elasmobranch evolution and the origin of vertebrates.</title>
        <authorList>
            <person name="Hara Y"/>
            <person name="Yamaguchi K"/>
            <person name="Onimaru K"/>
            <person name="Kadota M"/>
            <person name="Koyanagi M"/>
            <person name="Keeley SD"/>
            <person name="Tatsumi K"/>
            <person name="Tanaka K"/>
            <person name="Motone F"/>
            <person name="Kageyama Y"/>
            <person name="Nozu R"/>
            <person name="Adachi N"/>
            <person name="Nishimura O"/>
            <person name="Nakagawa R"/>
            <person name="Tanegashima C"/>
            <person name="Kiyatake I"/>
            <person name="Matsumoto R"/>
            <person name="Murakumo K"/>
            <person name="Nishida K"/>
            <person name="Terakita A"/>
            <person name="Kuratani S"/>
            <person name="Sato K"/>
            <person name="Hyodo S Kuraku.S."/>
        </authorList>
    </citation>
    <scope>NUCLEOTIDE SEQUENCE [LARGE SCALE GENOMIC DNA]</scope>
</reference>
<dbReference type="OrthoDB" id="270970at2759"/>
<organism evidence="7 8">
    <name type="scientific">Scyliorhinus torazame</name>
    <name type="common">Cloudy catshark</name>
    <name type="synonym">Catulus torazame</name>
    <dbReference type="NCBI Taxonomy" id="75743"/>
    <lineage>
        <taxon>Eukaryota</taxon>
        <taxon>Metazoa</taxon>
        <taxon>Chordata</taxon>
        <taxon>Craniata</taxon>
        <taxon>Vertebrata</taxon>
        <taxon>Chondrichthyes</taxon>
        <taxon>Elasmobranchii</taxon>
        <taxon>Galeomorphii</taxon>
        <taxon>Galeoidea</taxon>
        <taxon>Carcharhiniformes</taxon>
        <taxon>Scyliorhinidae</taxon>
        <taxon>Scyliorhinus</taxon>
    </lineage>
</organism>